<organism evidence="1 2">
    <name type="scientific">Actinomadura yumaensis</name>
    <dbReference type="NCBI Taxonomy" id="111807"/>
    <lineage>
        <taxon>Bacteria</taxon>
        <taxon>Bacillati</taxon>
        <taxon>Actinomycetota</taxon>
        <taxon>Actinomycetes</taxon>
        <taxon>Streptosporangiales</taxon>
        <taxon>Thermomonosporaceae</taxon>
        <taxon>Actinomadura</taxon>
    </lineage>
</organism>
<protein>
    <submittedName>
        <fullName evidence="1">Uncharacterized protein</fullName>
    </submittedName>
</protein>
<sequence>MNNDSSAFLAAYESLVPASTQAGSKGPAGLLDAWRSLVDECAEGYSFGVDEFKNDVHVRDTIETLCMDPRVKDDPARDEFYARVLEADERFKDLVRPDVHIDSPDLPWWRRAVLKNGGDEYVEDMRSQYGIEVSPA</sequence>
<dbReference type="Proteomes" id="UP001596380">
    <property type="component" value="Unassembled WGS sequence"/>
</dbReference>
<keyword evidence="2" id="KW-1185">Reference proteome</keyword>
<gene>
    <name evidence="1" type="ORF">ACFQKB_09825</name>
</gene>
<comment type="caution">
    <text evidence="1">The sequence shown here is derived from an EMBL/GenBank/DDBJ whole genome shotgun (WGS) entry which is preliminary data.</text>
</comment>
<name>A0ABW2CGR6_9ACTN</name>
<proteinExistence type="predicted"/>
<evidence type="ECO:0000313" key="1">
    <source>
        <dbReference type="EMBL" id="MFC6880061.1"/>
    </source>
</evidence>
<evidence type="ECO:0000313" key="2">
    <source>
        <dbReference type="Proteomes" id="UP001596380"/>
    </source>
</evidence>
<reference evidence="2" key="1">
    <citation type="journal article" date="2019" name="Int. J. Syst. Evol. Microbiol.">
        <title>The Global Catalogue of Microorganisms (GCM) 10K type strain sequencing project: providing services to taxonomists for standard genome sequencing and annotation.</title>
        <authorList>
            <consortium name="The Broad Institute Genomics Platform"/>
            <consortium name="The Broad Institute Genome Sequencing Center for Infectious Disease"/>
            <person name="Wu L."/>
            <person name="Ma J."/>
        </authorList>
    </citation>
    <scope>NUCLEOTIDE SEQUENCE [LARGE SCALE GENOMIC DNA]</scope>
    <source>
        <strain evidence="2">JCM 3369</strain>
    </source>
</reference>
<accession>A0ABW2CGR6</accession>
<dbReference type="RefSeq" id="WP_160820571.1">
    <property type="nucleotide sequence ID" value="NZ_JBHSXE010000001.1"/>
</dbReference>
<dbReference type="EMBL" id="JBHSXS010000004">
    <property type="protein sequence ID" value="MFC6880061.1"/>
    <property type="molecule type" value="Genomic_DNA"/>
</dbReference>